<dbReference type="AlphaFoldDB" id="A0A8C6S5J2"/>
<dbReference type="Ensembl" id="ENSNMLT00000001369.1">
    <property type="protein sequence ID" value="ENSNMLP00000001183.1"/>
    <property type="gene ID" value="ENSNMLG00000000926.1"/>
</dbReference>
<reference evidence="1" key="2">
    <citation type="submission" date="2025-09" db="UniProtKB">
        <authorList>
            <consortium name="Ensembl"/>
        </authorList>
    </citation>
    <scope>IDENTIFICATION</scope>
</reference>
<protein>
    <submittedName>
        <fullName evidence="1">Uncharacterized protein</fullName>
    </submittedName>
</protein>
<organism evidence="1 2">
    <name type="scientific">Neogobius melanostomus</name>
    <name type="common">round goby</name>
    <dbReference type="NCBI Taxonomy" id="47308"/>
    <lineage>
        <taxon>Eukaryota</taxon>
        <taxon>Metazoa</taxon>
        <taxon>Chordata</taxon>
        <taxon>Craniata</taxon>
        <taxon>Vertebrata</taxon>
        <taxon>Euteleostomi</taxon>
        <taxon>Actinopterygii</taxon>
        <taxon>Neopterygii</taxon>
        <taxon>Teleostei</taxon>
        <taxon>Neoteleostei</taxon>
        <taxon>Acanthomorphata</taxon>
        <taxon>Gobiaria</taxon>
        <taxon>Gobiiformes</taxon>
        <taxon>Gobioidei</taxon>
        <taxon>Gobiidae</taxon>
        <taxon>Benthophilinae</taxon>
        <taxon>Neogobiini</taxon>
        <taxon>Neogobius</taxon>
    </lineage>
</organism>
<evidence type="ECO:0000313" key="1">
    <source>
        <dbReference type="Ensembl" id="ENSNMLP00000001183.1"/>
    </source>
</evidence>
<sequence length="94" mass="10522">MFPRTFLVIQSFVKTQLIYKSCRTLPQCTFLVPVDLLGKTRSFPLSSSVCSKDRLFSKKRPMPKKDKSVNKRGSVTIAVHAKPGSKLSAITGKY</sequence>
<reference evidence="1" key="1">
    <citation type="submission" date="2025-08" db="UniProtKB">
        <authorList>
            <consortium name="Ensembl"/>
        </authorList>
    </citation>
    <scope>IDENTIFICATION</scope>
</reference>
<accession>A0A8C6S5J2</accession>
<evidence type="ECO:0000313" key="2">
    <source>
        <dbReference type="Proteomes" id="UP000694523"/>
    </source>
</evidence>
<proteinExistence type="predicted"/>
<dbReference type="Proteomes" id="UP000694523">
    <property type="component" value="Unplaced"/>
</dbReference>
<keyword evidence="2" id="KW-1185">Reference proteome</keyword>
<name>A0A8C6S5J2_9GOBI</name>